<dbReference type="Proteomes" id="UP001633002">
    <property type="component" value="Unassembled WGS sequence"/>
</dbReference>
<feature type="region of interest" description="Disordered" evidence="1">
    <location>
        <begin position="132"/>
        <end position="170"/>
    </location>
</feature>
<gene>
    <name evidence="2" type="ORF">R1sor_006816</name>
</gene>
<comment type="caution">
    <text evidence="2">The sequence shown here is derived from an EMBL/GenBank/DDBJ whole genome shotgun (WGS) entry which is preliminary data.</text>
</comment>
<evidence type="ECO:0000256" key="1">
    <source>
        <dbReference type="SAM" id="MobiDB-lite"/>
    </source>
</evidence>
<reference evidence="2 3" key="1">
    <citation type="submission" date="2024-09" db="EMBL/GenBank/DDBJ databases">
        <title>Chromosome-scale assembly of Riccia sorocarpa.</title>
        <authorList>
            <person name="Paukszto L."/>
        </authorList>
    </citation>
    <scope>NUCLEOTIDE SEQUENCE [LARGE SCALE GENOMIC DNA]</scope>
    <source>
        <strain evidence="2">LP-2024</strain>
        <tissue evidence="2">Aerial parts of the thallus</tissue>
    </source>
</reference>
<evidence type="ECO:0000313" key="2">
    <source>
        <dbReference type="EMBL" id="KAL3693165.1"/>
    </source>
</evidence>
<keyword evidence="3" id="KW-1185">Reference proteome</keyword>
<dbReference type="AlphaFoldDB" id="A0ABD3HNP0"/>
<feature type="compositionally biased region" description="Basic and acidic residues" evidence="1">
    <location>
        <begin position="136"/>
        <end position="147"/>
    </location>
</feature>
<organism evidence="2 3">
    <name type="scientific">Riccia sorocarpa</name>
    <dbReference type="NCBI Taxonomy" id="122646"/>
    <lineage>
        <taxon>Eukaryota</taxon>
        <taxon>Viridiplantae</taxon>
        <taxon>Streptophyta</taxon>
        <taxon>Embryophyta</taxon>
        <taxon>Marchantiophyta</taxon>
        <taxon>Marchantiopsida</taxon>
        <taxon>Marchantiidae</taxon>
        <taxon>Marchantiales</taxon>
        <taxon>Ricciaceae</taxon>
        <taxon>Riccia</taxon>
    </lineage>
</organism>
<name>A0ABD3HNP0_9MARC</name>
<sequence length="636" mass="71606">MYINRSVVTILTFRHILSHWSASSFLFSVIALLALHLQSAMENTKLLKCVNTGECEYLETSTESHSVEIQDSYLAVRFRLCSGTIYVSQEIVSESGDVATRSVRFIDDGKSLSWRLEEGTTNIVFGLSHDPSTSQKGERIVEEDGQRTDSSFPPQRFPEEPVFLNPSTPNVSRLESDPYPGWPGFRRDPHLLSAFDASMMVSAASELGKLDLKTFSYQRVLELPNSYDGNIIFELPPVGAQDAMRRNGFRAGMDRRNDCFLWTRLITTDAGHGKRKMFEISHVSCVGFLKCSNLMCLYMGTNGVPNVSDWPTGIFREHKYTEGQFVPGDGHKCPHCNSPAMCTKSCSAKMFFLLPSKGKKTSPSPEQASHISRCAIHVGSHCHPARFIAPRHLVQLVLGTVKEEFEKNPRVSPSVVRRRATASVVDKLKSSGLTVDMSEEEKKELFLGISAVAHPDKAEKDSNCFVFKMPDLGSGSGADLVNRMRIGGDLEGAWVMWDVMHRIESKWCTMGIHVYDTVQRCLSTIAICELKTEDHASMEISWRLINSVMIENGHKPAEFYGFMADNAEAGWIAVRNVFWNGMPKPERERTCLFHFEQSLQLHTKQGILPEKREEHIALWHKMKDAKTVFEAHKRAQ</sequence>
<proteinExistence type="predicted"/>
<accession>A0ABD3HNP0</accession>
<evidence type="ECO:0000313" key="3">
    <source>
        <dbReference type="Proteomes" id="UP001633002"/>
    </source>
</evidence>
<protein>
    <submittedName>
        <fullName evidence="2">Uncharacterized protein</fullName>
    </submittedName>
</protein>
<dbReference type="EMBL" id="JBJQOH010000003">
    <property type="protein sequence ID" value="KAL3693165.1"/>
    <property type="molecule type" value="Genomic_DNA"/>
</dbReference>